<protein>
    <submittedName>
        <fullName evidence="5">Putative secreted mucin</fullName>
    </submittedName>
</protein>
<dbReference type="Pfam" id="PF07771">
    <property type="entry name" value="TSGP1"/>
    <property type="match status" value="1"/>
</dbReference>
<evidence type="ECO:0000256" key="2">
    <source>
        <dbReference type="ARBA" id="ARBA00022525"/>
    </source>
</evidence>
<proteinExistence type="predicted"/>
<accession>A0A6M2E4K8</accession>
<feature type="region of interest" description="Disordered" evidence="3">
    <location>
        <begin position="85"/>
        <end position="187"/>
    </location>
</feature>
<feature type="chain" id="PRO_5026983967" evidence="4">
    <location>
        <begin position="18"/>
        <end position="187"/>
    </location>
</feature>
<feature type="signal peptide" evidence="4">
    <location>
        <begin position="1"/>
        <end position="17"/>
    </location>
</feature>
<evidence type="ECO:0000256" key="4">
    <source>
        <dbReference type="SAM" id="SignalP"/>
    </source>
</evidence>
<dbReference type="AlphaFoldDB" id="A0A6M2E4K8"/>
<keyword evidence="2" id="KW-0964">Secreted</keyword>
<feature type="compositionally biased region" description="Low complexity" evidence="3">
    <location>
        <begin position="89"/>
        <end position="99"/>
    </location>
</feature>
<feature type="compositionally biased region" description="Acidic residues" evidence="3">
    <location>
        <begin position="147"/>
        <end position="157"/>
    </location>
</feature>
<evidence type="ECO:0000256" key="1">
    <source>
        <dbReference type="ARBA" id="ARBA00004613"/>
    </source>
</evidence>
<dbReference type="EMBL" id="GIDH01001433">
    <property type="protein sequence ID" value="NOV53376.1"/>
    <property type="molecule type" value="Transcribed_RNA"/>
</dbReference>
<reference evidence="5" key="1">
    <citation type="submission" date="2019-12" db="EMBL/GenBank/DDBJ databases">
        <title>The sialotranscriptome of the gopher-tortoise tick, Amblyomma tuberculatum.</title>
        <authorList>
            <person name="Karim S."/>
            <person name="Andersen J."/>
            <person name="Kumar D."/>
            <person name="Adamson S."/>
            <person name="Ennen J."/>
            <person name="Qualis C.P."/>
            <person name="Ribeiro J.M.C."/>
        </authorList>
    </citation>
    <scope>NUCLEOTIDE SEQUENCE</scope>
    <source>
        <strain evidence="5">Removed</strain>
        <tissue evidence="5">Salivary glands</tissue>
    </source>
</reference>
<feature type="compositionally biased region" description="Acidic residues" evidence="3">
    <location>
        <begin position="107"/>
        <end position="119"/>
    </location>
</feature>
<comment type="subcellular location">
    <subcellularLocation>
        <location evidence="1">Secreted</location>
    </subcellularLocation>
</comment>
<dbReference type="GO" id="GO:0005576">
    <property type="term" value="C:extracellular region"/>
    <property type="evidence" value="ECO:0007669"/>
    <property type="project" value="UniProtKB-SubCell"/>
</dbReference>
<sequence>MEIRPFLIACFLAAVEARSIYYGDPRWKCITRAPGDNPGEVHIVEKPDLCIYYCSNDNQTWYFGLYLDKTACKIEDKAGICKEGECVEPEAPGPEVAGPGKEKEGDNEVPEEGAEDESTGGDGSSPNLPAEQPSLPTSEPSPPSPGDLEDLNGDGEGTENGTTPPSGSDVTTEQGAPTPVTGVITEE</sequence>
<keyword evidence="4" id="KW-0732">Signal</keyword>
<feature type="compositionally biased region" description="Low complexity" evidence="3">
    <location>
        <begin position="159"/>
        <end position="168"/>
    </location>
</feature>
<name>A0A6M2E4K8_9ACAR</name>
<organism evidence="5">
    <name type="scientific">Amblyomma tuberculatum</name>
    <dbReference type="NCBI Taxonomy" id="48802"/>
    <lineage>
        <taxon>Eukaryota</taxon>
        <taxon>Metazoa</taxon>
        <taxon>Ecdysozoa</taxon>
        <taxon>Arthropoda</taxon>
        <taxon>Chelicerata</taxon>
        <taxon>Arachnida</taxon>
        <taxon>Acari</taxon>
        <taxon>Parasitiformes</taxon>
        <taxon>Ixodida</taxon>
        <taxon>Ixodoidea</taxon>
        <taxon>Ixodidae</taxon>
        <taxon>Amblyomminae</taxon>
        <taxon>Amblyomma</taxon>
    </lineage>
</organism>
<dbReference type="InterPro" id="IPR011694">
    <property type="entry name" value="Ixonnexin-like"/>
</dbReference>
<evidence type="ECO:0000256" key="3">
    <source>
        <dbReference type="SAM" id="MobiDB-lite"/>
    </source>
</evidence>
<evidence type="ECO:0000313" key="5">
    <source>
        <dbReference type="EMBL" id="NOV53376.1"/>
    </source>
</evidence>